<protein>
    <submittedName>
        <fullName evidence="1">Uncharacterized protein</fullName>
    </submittedName>
</protein>
<dbReference type="EMBL" id="QPFP01000004">
    <property type="protein sequence ID" value="TEB37649.1"/>
    <property type="molecule type" value="Genomic_DNA"/>
</dbReference>
<gene>
    <name evidence="1" type="ORF">FA13DRAFT_1726758</name>
</gene>
<evidence type="ECO:0000313" key="1">
    <source>
        <dbReference type="EMBL" id="TEB37649.1"/>
    </source>
</evidence>
<keyword evidence="2" id="KW-1185">Reference proteome</keyword>
<evidence type="ECO:0000313" key="2">
    <source>
        <dbReference type="Proteomes" id="UP000298030"/>
    </source>
</evidence>
<accession>A0A4Y7TVQ4</accession>
<sequence>MTLCTFLPLAFTVGATRDRHSLSSSPMHATAFAPSPRWASLDRPIAFERLRVRQRQLITVRMPKSFAVVHALAVAVLVDAAQWKIFRSA</sequence>
<proteinExistence type="predicted"/>
<reference evidence="1 2" key="1">
    <citation type="journal article" date="2019" name="Nat. Ecol. Evol.">
        <title>Megaphylogeny resolves global patterns of mushroom evolution.</title>
        <authorList>
            <person name="Varga T."/>
            <person name="Krizsan K."/>
            <person name="Foldi C."/>
            <person name="Dima B."/>
            <person name="Sanchez-Garcia M."/>
            <person name="Sanchez-Ramirez S."/>
            <person name="Szollosi G.J."/>
            <person name="Szarkandi J.G."/>
            <person name="Papp V."/>
            <person name="Albert L."/>
            <person name="Andreopoulos W."/>
            <person name="Angelini C."/>
            <person name="Antonin V."/>
            <person name="Barry K.W."/>
            <person name="Bougher N.L."/>
            <person name="Buchanan P."/>
            <person name="Buyck B."/>
            <person name="Bense V."/>
            <person name="Catcheside P."/>
            <person name="Chovatia M."/>
            <person name="Cooper J."/>
            <person name="Damon W."/>
            <person name="Desjardin D."/>
            <person name="Finy P."/>
            <person name="Geml J."/>
            <person name="Haridas S."/>
            <person name="Hughes K."/>
            <person name="Justo A."/>
            <person name="Karasinski D."/>
            <person name="Kautmanova I."/>
            <person name="Kiss B."/>
            <person name="Kocsube S."/>
            <person name="Kotiranta H."/>
            <person name="LaButti K.M."/>
            <person name="Lechner B.E."/>
            <person name="Liimatainen K."/>
            <person name="Lipzen A."/>
            <person name="Lukacs Z."/>
            <person name="Mihaltcheva S."/>
            <person name="Morgado L.N."/>
            <person name="Niskanen T."/>
            <person name="Noordeloos M.E."/>
            <person name="Ohm R.A."/>
            <person name="Ortiz-Santana B."/>
            <person name="Ovrebo C."/>
            <person name="Racz N."/>
            <person name="Riley R."/>
            <person name="Savchenko A."/>
            <person name="Shiryaev A."/>
            <person name="Soop K."/>
            <person name="Spirin V."/>
            <person name="Szebenyi C."/>
            <person name="Tomsovsky M."/>
            <person name="Tulloss R.E."/>
            <person name="Uehling J."/>
            <person name="Grigoriev I.V."/>
            <person name="Vagvolgyi C."/>
            <person name="Papp T."/>
            <person name="Martin F.M."/>
            <person name="Miettinen O."/>
            <person name="Hibbett D.S."/>
            <person name="Nagy L.G."/>
        </authorList>
    </citation>
    <scope>NUCLEOTIDE SEQUENCE [LARGE SCALE GENOMIC DNA]</scope>
    <source>
        <strain evidence="1 2">FP101781</strain>
    </source>
</reference>
<dbReference type="Proteomes" id="UP000298030">
    <property type="component" value="Unassembled WGS sequence"/>
</dbReference>
<name>A0A4Y7TVQ4_COPMI</name>
<dbReference type="AlphaFoldDB" id="A0A4Y7TVQ4"/>
<organism evidence="1 2">
    <name type="scientific">Coprinellus micaceus</name>
    <name type="common">Glistening ink-cap mushroom</name>
    <name type="synonym">Coprinus micaceus</name>
    <dbReference type="NCBI Taxonomy" id="71717"/>
    <lineage>
        <taxon>Eukaryota</taxon>
        <taxon>Fungi</taxon>
        <taxon>Dikarya</taxon>
        <taxon>Basidiomycota</taxon>
        <taxon>Agaricomycotina</taxon>
        <taxon>Agaricomycetes</taxon>
        <taxon>Agaricomycetidae</taxon>
        <taxon>Agaricales</taxon>
        <taxon>Agaricineae</taxon>
        <taxon>Psathyrellaceae</taxon>
        <taxon>Coprinellus</taxon>
    </lineage>
</organism>
<comment type="caution">
    <text evidence="1">The sequence shown here is derived from an EMBL/GenBank/DDBJ whole genome shotgun (WGS) entry which is preliminary data.</text>
</comment>